<dbReference type="Pfam" id="PF17284">
    <property type="entry name" value="Spermine_synt_N"/>
    <property type="match status" value="1"/>
</dbReference>
<keyword evidence="2 3" id="KW-0808">Transferase</keyword>
<dbReference type="GO" id="GO:0008295">
    <property type="term" value="P:spermidine biosynthetic process"/>
    <property type="evidence" value="ECO:0007669"/>
    <property type="project" value="TreeGrafter"/>
</dbReference>
<sequence length="321" mass="35247">MAGGNVGSQIISVDQSPLVDDNKENVEIHNYTLPFTVPGWYADAEQDWPGEARLMKVEKVLFRGKSKHHDIAVFESSAHGKVVVLNNVLQITEKDEFAYQEMLTHLPLCSIPNPKKVLLLGGGDGGILKEVSRHSSVEQIHLCELDEMVINVYKEFFPRIAIGLTDPRVTTYIGDGIEFLKSVAQGTYDAIIIDAFQQMGTLAEELADKSFLESVARALRPGGVMACPADSLWKDEFSVSDTVASCRKIFGGSVNYAWCTVPAYPSGMCGYMLCAMEGRPVDFKHPINPLNPENYGVDNGPPKFYNSEVHTAAFCLPGLAK</sequence>
<feature type="active site" description="Proton acceptor" evidence="3">
    <location>
        <position position="194"/>
    </location>
</feature>
<evidence type="ECO:0000256" key="2">
    <source>
        <dbReference type="ARBA" id="ARBA00022679"/>
    </source>
</evidence>
<dbReference type="PROSITE" id="PS01330">
    <property type="entry name" value="PABS_1"/>
    <property type="match status" value="1"/>
</dbReference>
<dbReference type="InterPro" id="IPR030373">
    <property type="entry name" value="PABS_CS"/>
</dbReference>
<dbReference type="InterPro" id="IPR037163">
    <property type="entry name" value="Spermidine_synt_N_sf"/>
</dbReference>
<comment type="caution">
    <text evidence="5">The sequence shown here is derived from an EMBL/GenBank/DDBJ whole genome shotgun (WGS) entry which is preliminary data.</text>
</comment>
<evidence type="ECO:0000256" key="3">
    <source>
        <dbReference type="PROSITE-ProRule" id="PRU00354"/>
    </source>
</evidence>
<dbReference type="EMBL" id="JAIWQS010000010">
    <property type="protein sequence ID" value="KAJ8753584.1"/>
    <property type="molecule type" value="Genomic_DNA"/>
</dbReference>
<keyword evidence="6" id="KW-1185">Reference proteome</keyword>
<gene>
    <name evidence="5" type="ORF">K2173_022825</name>
</gene>
<dbReference type="GO" id="GO:0004766">
    <property type="term" value="F:spermidine synthase activity"/>
    <property type="evidence" value="ECO:0007669"/>
    <property type="project" value="TreeGrafter"/>
</dbReference>
<dbReference type="PANTHER" id="PTHR11558">
    <property type="entry name" value="SPERMIDINE/SPERMINE SYNTHASE"/>
    <property type="match status" value="1"/>
</dbReference>
<evidence type="ECO:0000313" key="5">
    <source>
        <dbReference type="EMBL" id="KAJ8753584.1"/>
    </source>
</evidence>
<dbReference type="InterPro" id="IPR030374">
    <property type="entry name" value="PABS"/>
</dbReference>
<organism evidence="5 6">
    <name type="scientific">Erythroxylum novogranatense</name>
    <dbReference type="NCBI Taxonomy" id="1862640"/>
    <lineage>
        <taxon>Eukaryota</taxon>
        <taxon>Viridiplantae</taxon>
        <taxon>Streptophyta</taxon>
        <taxon>Embryophyta</taxon>
        <taxon>Tracheophyta</taxon>
        <taxon>Spermatophyta</taxon>
        <taxon>Magnoliopsida</taxon>
        <taxon>eudicotyledons</taxon>
        <taxon>Gunneridae</taxon>
        <taxon>Pentapetalae</taxon>
        <taxon>rosids</taxon>
        <taxon>fabids</taxon>
        <taxon>Malpighiales</taxon>
        <taxon>Erythroxylaceae</taxon>
        <taxon>Erythroxylum</taxon>
    </lineage>
</organism>
<keyword evidence="3" id="KW-0620">Polyamine biosynthesis</keyword>
<comment type="similarity">
    <text evidence="1">Belongs to the spermidine/spermine synthase family.</text>
</comment>
<dbReference type="Gene3D" id="3.40.50.150">
    <property type="entry name" value="Vaccinia Virus protein VP39"/>
    <property type="match status" value="1"/>
</dbReference>
<name>A0AAV8SNQ5_9ROSI</name>
<dbReference type="PROSITE" id="PS51006">
    <property type="entry name" value="PABS_2"/>
    <property type="match status" value="1"/>
</dbReference>
<dbReference type="FunFam" id="3.40.50.150:FF:000013">
    <property type="entry name" value="Spermidine synthase"/>
    <property type="match status" value="1"/>
</dbReference>
<accession>A0AAV8SNQ5</accession>
<dbReference type="CDD" id="cd02440">
    <property type="entry name" value="AdoMet_MTases"/>
    <property type="match status" value="1"/>
</dbReference>
<dbReference type="Proteomes" id="UP001159364">
    <property type="component" value="Linkage Group LG10"/>
</dbReference>
<dbReference type="InterPro" id="IPR029063">
    <property type="entry name" value="SAM-dependent_MTases_sf"/>
</dbReference>
<reference evidence="5 6" key="1">
    <citation type="submission" date="2021-09" db="EMBL/GenBank/DDBJ databases">
        <title>Genomic insights and catalytic innovation underlie evolution of tropane alkaloids biosynthesis.</title>
        <authorList>
            <person name="Wang Y.-J."/>
            <person name="Tian T."/>
            <person name="Huang J.-P."/>
            <person name="Huang S.-X."/>
        </authorList>
    </citation>
    <scope>NUCLEOTIDE SEQUENCE [LARGE SCALE GENOMIC DNA]</scope>
    <source>
        <strain evidence="5">KIB-2018</strain>
        <tissue evidence="5">Leaf</tissue>
    </source>
</reference>
<evidence type="ECO:0000259" key="4">
    <source>
        <dbReference type="PROSITE" id="PS51006"/>
    </source>
</evidence>
<dbReference type="InterPro" id="IPR035246">
    <property type="entry name" value="Spermidine_synt_N"/>
</dbReference>
<dbReference type="GO" id="GO:0005829">
    <property type="term" value="C:cytosol"/>
    <property type="evidence" value="ECO:0007669"/>
    <property type="project" value="TreeGrafter"/>
</dbReference>
<dbReference type="AlphaFoldDB" id="A0AAV8SNQ5"/>
<evidence type="ECO:0000256" key="1">
    <source>
        <dbReference type="ARBA" id="ARBA00007867"/>
    </source>
</evidence>
<protein>
    <recommendedName>
        <fullName evidence="4">PABS domain-containing protein</fullName>
    </recommendedName>
</protein>
<feature type="domain" description="PABS" evidence="4">
    <location>
        <begin position="38"/>
        <end position="276"/>
    </location>
</feature>
<dbReference type="SUPFAM" id="SSF53335">
    <property type="entry name" value="S-adenosyl-L-methionine-dependent methyltransferases"/>
    <property type="match status" value="1"/>
</dbReference>
<dbReference type="Pfam" id="PF01564">
    <property type="entry name" value="Spermine_synth"/>
    <property type="match status" value="1"/>
</dbReference>
<proteinExistence type="inferred from homology"/>
<dbReference type="HAMAP" id="MF_00198">
    <property type="entry name" value="Spermidine_synth"/>
    <property type="match status" value="1"/>
</dbReference>
<dbReference type="PANTHER" id="PTHR11558:SF28">
    <property type="entry name" value="SPERMIDINE SYNTHASE 2-LIKE"/>
    <property type="match status" value="1"/>
</dbReference>
<evidence type="ECO:0000313" key="6">
    <source>
        <dbReference type="Proteomes" id="UP001159364"/>
    </source>
</evidence>
<dbReference type="Gene3D" id="2.30.140.10">
    <property type="entry name" value="Spermidine synthase, tetramerisation domain"/>
    <property type="match status" value="1"/>
</dbReference>
<dbReference type="InterPro" id="IPR001045">
    <property type="entry name" value="Spermi_synthase"/>
</dbReference>